<feature type="region of interest" description="Disordered" evidence="1">
    <location>
        <begin position="1"/>
        <end position="37"/>
    </location>
</feature>
<evidence type="ECO:0000313" key="2">
    <source>
        <dbReference type="EMBL" id="JAC75861.1"/>
    </source>
</evidence>
<feature type="compositionally biased region" description="Low complexity" evidence="1">
    <location>
        <begin position="99"/>
        <end position="117"/>
    </location>
</feature>
<reference evidence="2" key="1">
    <citation type="submission" date="2014-05" db="EMBL/GenBank/DDBJ databases">
        <title>The transcriptome of the halophilic microalga Tetraselmis sp. GSL018 isolated from the Great Salt Lake, Utah.</title>
        <authorList>
            <person name="Jinkerson R.E."/>
            <person name="D'Adamo S."/>
            <person name="Posewitz M.C."/>
        </authorList>
    </citation>
    <scope>NUCLEOTIDE SEQUENCE</scope>
    <source>
        <strain evidence="2">GSL018</strain>
    </source>
</reference>
<gene>
    <name evidence="2" type="ORF">TSPGSL018_21877</name>
</gene>
<proteinExistence type="predicted"/>
<feature type="compositionally biased region" description="Pro residues" evidence="1">
    <location>
        <begin position="73"/>
        <end position="88"/>
    </location>
</feature>
<feature type="region of interest" description="Disordered" evidence="1">
    <location>
        <begin position="69"/>
        <end position="151"/>
    </location>
</feature>
<protein>
    <submittedName>
        <fullName evidence="2">Uncharacterized protein</fullName>
    </submittedName>
</protein>
<feature type="compositionally biased region" description="Basic and acidic residues" evidence="1">
    <location>
        <begin position="8"/>
        <end position="17"/>
    </location>
</feature>
<sequence>MASSLAEGGRETDRQTDRGILANGLFSGGEGGEPLPMAAAPLTIALGTCADSALPPHEQAYLLLFAATTASHPSPPCPPQPRDPPPAVPREVERGGGAAARRGATQPAAATAGARRPIGPLAGPLFQGRSRGGRPPLQPRGARQAPQGLSR</sequence>
<feature type="non-terminal residue" evidence="2">
    <location>
        <position position="151"/>
    </location>
</feature>
<name>A0A061RZ69_9CHLO</name>
<organism evidence="2">
    <name type="scientific">Tetraselmis sp. GSL018</name>
    <dbReference type="NCBI Taxonomy" id="582737"/>
    <lineage>
        <taxon>Eukaryota</taxon>
        <taxon>Viridiplantae</taxon>
        <taxon>Chlorophyta</taxon>
        <taxon>core chlorophytes</taxon>
        <taxon>Chlorodendrophyceae</taxon>
        <taxon>Chlorodendrales</taxon>
        <taxon>Chlorodendraceae</taxon>
        <taxon>Tetraselmis</taxon>
    </lineage>
</organism>
<dbReference type="EMBL" id="GBEZ01009752">
    <property type="protein sequence ID" value="JAC75861.1"/>
    <property type="molecule type" value="Transcribed_RNA"/>
</dbReference>
<accession>A0A061RZ69</accession>
<dbReference type="AlphaFoldDB" id="A0A061RZ69"/>
<evidence type="ECO:0000256" key="1">
    <source>
        <dbReference type="SAM" id="MobiDB-lite"/>
    </source>
</evidence>